<keyword evidence="2" id="KW-1185">Reference proteome</keyword>
<evidence type="ECO:0000313" key="1">
    <source>
        <dbReference type="EMBL" id="KHM51282.1"/>
    </source>
</evidence>
<dbReference type="InterPro" id="IPR027417">
    <property type="entry name" value="P-loop_NTPase"/>
</dbReference>
<name>A0A0B2JZC5_9FIRM</name>
<dbReference type="EMBL" id="JSCE01000210">
    <property type="protein sequence ID" value="KHM51282.1"/>
    <property type="molecule type" value="Genomic_DNA"/>
</dbReference>
<proteinExistence type="predicted"/>
<reference evidence="1 2" key="1">
    <citation type="journal article" date="2013" name="PLoS ONE">
        <title>Identification and characterization of three novel lipases belonging to families II and V from Anaerovibrio lipolyticus 5ST.</title>
        <authorList>
            <person name="Prive F."/>
            <person name="Kaderbhai N.N."/>
            <person name="Girdwood S."/>
            <person name="Worgan H.J."/>
            <person name="Pinloche E."/>
            <person name="Scollan N.D."/>
            <person name="Huws S.A."/>
            <person name="Newbold C.J."/>
        </authorList>
    </citation>
    <scope>NUCLEOTIDE SEQUENCE [LARGE SCALE GENOMIC DNA]</scope>
    <source>
        <strain evidence="1 2">5S</strain>
    </source>
</reference>
<gene>
    <name evidence="1" type="ORF">NZ47_11405</name>
</gene>
<accession>A0A0B2JZC5</accession>
<protein>
    <submittedName>
        <fullName evidence="1">Uncharacterized protein</fullName>
    </submittedName>
</protein>
<organism evidence="1 2">
    <name type="scientific">Anaerovibrio lipolyticus</name>
    <dbReference type="NCBI Taxonomy" id="82374"/>
    <lineage>
        <taxon>Bacteria</taxon>
        <taxon>Bacillati</taxon>
        <taxon>Bacillota</taxon>
        <taxon>Negativicutes</taxon>
        <taxon>Selenomonadales</taxon>
        <taxon>Selenomonadaceae</taxon>
        <taxon>Anaerovibrio</taxon>
    </lineage>
</organism>
<dbReference type="AlphaFoldDB" id="A0A0B2JZC5"/>
<dbReference type="Proteomes" id="UP000030993">
    <property type="component" value="Unassembled WGS sequence"/>
</dbReference>
<dbReference type="Gene3D" id="3.40.50.300">
    <property type="entry name" value="P-loop containing nucleotide triphosphate hydrolases"/>
    <property type="match status" value="1"/>
</dbReference>
<sequence length="587" mass="68928">MAIEISICICDEERIMVYYQDTYEKNRSALSDYAWWLYGQLPSFEELSEESRQLDEELYKPTKINTKPFFRDLSKPLLVKNEYNSYHFGYLVDNVRASEDFGADNHIYMYYDSQEEFCRLLQVIDITPYLTEKKIVFLIGAEELVEHYPLDFKREYGICYEIMGSKPVRVDEINRLILRISKYYSGNIFCSGILDWHKNLLTIKNFGLTGISYLYEKLFKGHTVNEVYELLLNNESSHVKGEFDALFCPWGWNRTSGEMMHVPSFDDFFEELRKMFPEDYHPLEDEWLKGMFLSYSVALGKDVNQRIAPALVFESHPHTVEITDITKNNALFKKFKYFRRLSIIRRNTMIAASMLETNSIGIHTYYKGGVAVREGSYFPAVSYVCAADWQEAPGLFYSMPNYVNEGSEALDYTAMVRFEDLKLEPKATLEAVLDFLDMEWDDGMLKTTANGSSESMLIHGNLIKDFDPAPVLKKREKMLSPYDYYRMELLMGDMMVPWGYKPQYYTDGKAYSKEEIIAMFEKPFKFEEFFFTVTQFKKGREEREKMMKIVRERVKHPSACVSPDGRKLVPIPWLKPKAEYMKGKLYE</sequence>
<comment type="caution">
    <text evidence="1">The sequence shown here is derived from an EMBL/GenBank/DDBJ whole genome shotgun (WGS) entry which is preliminary data.</text>
</comment>
<dbReference type="SUPFAM" id="SSF52540">
    <property type="entry name" value="P-loop containing nucleoside triphosphate hydrolases"/>
    <property type="match status" value="1"/>
</dbReference>
<evidence type="ECO:0000313" key="2">
    <source>
        <dbReference type="Proteomes" id="UP000030993"/>
    </source>
</evidence>